<dbReference type="InterPro" id="IPR012893">
    <property type="entry name" value="HipA-like_C"/>
</dbReference>
<dbReference type="InterPro" id="IPR017508">
    <property type="entry name" value="HipA_N1"/>
</dbReference>
<keyword evidence="3 6" id="KW-0418">Kinase</keyword>
<reference evidence="6" key="1">
    <citation type="submission" date="2021-03" db="EMBL/GenBank/DDBJ databases">
        <authorList>
            <person name="Peeters C."/>
        </authorList>
    </citation>
    <scope>NUCLEOTIDE SEQUENCE</scope>
    <source>
        <strain evidence="6">LMG 31506</strain>
    </source>
</reference>
<dbReference type="PANTHER" id="PTHR37419:SF1">
    <property type="entry name" value="SERINE_THREONINE-PROTEIN KINASE TOXIN HIPA"/>
    <property type="match status" value="1"/>
</dbReference>
<comment type="similarity">
    <text evidence="1">Belongs to the HipA Ser/Thr kinase family.</text>
</comment>
<evidence type="ECO:0000256" key="2">
    <source>
        <dbReference type="ARBA" id="ARBA00022679"/>
    </source>
</evidence>
<dbReference type="GO" id="GO:0005829">
    <property type="term" value="C:cytosol"/>
    <property type="evidence" value="ECO:0007669"/>
    <property type="project" value="TreeGrafter"/>
</dbReference>
<dbReference type="AlphaFoldDB" id="A0A916ISN0"/>
<dbReference type="EC" id="2.7.11.1" evidence="6"/>
<dbReference type="Proteomes" id="UP000672934">
    <property type="component" value="Unassembled WGS sequence"/>
</dbReference>
<dbReference type="CDD" id="cd17808">
    <property type="entry name" value="HipA_Ec_like"/>
    <property type="match status" value="1"/>
</dbReference>
<organism evidence="6 7">
    <name type="scientific">Cupriavidus yeoncheonensis</name>
    <dbReference type="NCBI Taxonomy" id="1462994"/>
    <lineage>
        <taxon>Bacteria</taxon>
        <taxon>Pseudomonadati</taxon>
        <taxon>Pseudomonadota</taxon>
        <taxon>Betaproteobacteria</taxon>
        <taxon>Burkholderiales</taxon>
        <taxon>Burkholderiaceae</taxon>
        <taxon>Cupriavidus</taxon>
    </lineage>
</organism>
<comment type="caution">
    <text evidence="6">The sequence shown here is derived from an EMBL/GenBank/DDBJ whole genome shotgun (WGS) entry which is preliminary data.</text>
</comment>
<feature type="domain" description="HipA-like C-terminal" evidence="4">
    <location>
        <begin position="129"/>
        <end position="379"/>
    </location>
</feature>
<dbReference type="NCBIfam" id="TIGR03071">
    <property type="entry name" value="couple_hipA"/>
    <property type="match status" value="1"/>
</dbReference>
<gene>
    <name evidence="6" type="primary">hipA</name>
    <name evidence="6" type="ORF">LMG31506_01349</name>
</gene>
<evidence type="ECO:0000313" key="6">
    <source>
        <dbReference type="EMBL" id="CAG2134245.1"/>
    </source>
</evidence>
<sequence>MELQYDKDWMGSAAGRPLSLSLPFGVDDSPLKGARVRNYFDNLLPDNDNIRRRLATRYRTDSTDAFDLLEAIGRDCVGAVQLLREDEAPQHVDRIDGTPLSDADIEKLLENTVTTTGPGTVKEDEDFRISIAGAQEKTALLHHDGKWLLPHGATPTTHILKLPLGLVGNRKADLTTSVENEWLCMQLVKAFGLPVPDCEILTFGKQKVLAVKRFDRQLHRSGNWIMRLPQEDFCQALGVPPHLKYEAEGGPGMVDIAGILRQSQTPEQDLKTFLAAQILFWMLAATDGHAKNFSIHMLSAGRYNLTPLYDVLSAWPIIGDGPNHISYHKAKLAMAVDGKNRHYHLKDIRRRHFNAMAAKCYAGESAEPILCDLVAKVPSVVASVAGRLPAGFPARVSDRIFEGLQASVKRLEEMEPV</sequence>
<evidence type="ECO:0000256" key="1">
    <source>
        <dbReference type="ARBA" id="ARBA00010164"/>
    </source>
</evidence>
<dbReference type="GO" id="GO:0004674">
    <property type="term" value="F:protein serine/threonine kinase activity"/>
    <property type="evidence" value="ECO:0007669"/>
    <property type="project" value="UniProtKB-EC"/>
</dbReference>
<evidence type="ECO:0000259" key="4">
    <source>
        <dbReference type="Pfam" id="PF07804"/>
    </source>
</evidence>
<accession>A0A916ISN0</accession>
<dbReference type="InterPro" id="IPR052028">
    <property type="entry name" value="HipA_Ser/Thr_kinase"/>
</dbReference>
<dbReference type="Pfam" id="PF07804">
    <property type="entry name" value="HipA_C"/>
    <property type="match status" value="1"/>
</dbReference>
<evidence type="ECO:0000313" key="7">
    <source>
        <dbReference type="Proteomes" id="UP000672934"/>
    </source>
</evidence>
<proteinExistence type="inferred from homology"/>
<keyword evidence="7" id="KW-1185">Reference proteome</keyword>
<dbReference type="PANTHER" id="PTHR37419">
    <property type="entry name" value="SERINE/THREONINE-PROTEIN KINASE TOXIN HIPA"/>
    <property type="match status" value="1"/>
</dbReference>
<dbReference type="Pfam" id="PF13657">
    <property type="entry name" value="Couple_hipA"/>
    <property type="match status" value="1"/>
</dbReference>
<feature type="domain" description="HipA N-terminal subdomain 1" evidence="5">
    <location>
        <begin position="3"/>
        <end position="82"/>
    </location>
</feature>
<keyword evidence="2 6" id="KW-0808">Transferase</keyword>
<evidence type="ECO:0000256" key="3">
    <source>
        <dbReference type="ARBA" id="ARBA00022777"/>
    </source>
</evidence>
<evidence type="ECO:0000259" key="5">
    <source>
        <dbReference type="Pfam" id="PF13657"/>
    </source>
</evidence>
<dbReference type="EMBL" id="CAJPUY010000004">
    <property type="protein sequence ID" value="CAG2134245.1"/>
    <property type="molecule type" value="Genomic_DNA"/>
</dbReference>
<name>A0A916ISN0_9BURK</name>
<protein>
    <submittedName>
        <fullName evidence="6">Serine/threonine-protein kinase toxin HipA</fullName>
        <ecNumber evidence="6">2.7.11.1</ecNumber>
    </submittedName>
</protein>